<dbReference type="Gene3D" id="3.30.565.10">
    <property type="entry name" value="Histidine kinase-like ATPase, C-terminal domain"/>
    <property type="match status" value="1"/>
</dbReference>
<keyword evidence="11 14" id="KW-0472">Membrane</keyword>
<evidence type="ECO:0000256" key="9">
    <source>
        <dbReference type="ARBA" id="ARBA00022989"/>
    </source>
</evidence>
<dbReference type="SUPFAM" id="SSF55785">
    <property type="entry name" value="PYP-like sensor domain (PAS domain)"/>
    <property type="match status" value="1"/>
</dbReference>
<comment type="subcellular location">
    <subcellularLocation>
        <location evidence="2">Cell membrane</location>
        <topology evidence="2">Multi-pass membrane protein</topology>
    </subcellularLocation>
</comment>
<dbReference type="SUPFAM" id="SSF52172">
    <property type="entry name" value="CheY-like"/>
    <property type="match status" value="2"/>
</dbReference>
<evidence type="ECO:0000256" key="5">
    <source>
        <dbReference type="ARBA" id="ARBA00022553"/>
    </source>
</evidence>
<dbReference type="InterPro" id="IPR000700">
    <property type="entry name" value="PAS-assoc_C"/>
</dbReference>
<keyword evidence="7" id="KW-0547">Nucleotide-binding</keyword>
<dbReference type="PROSITE" id="PS50894">
    <property type="entry name" value="HPT"/>
    <property type="match status" value="1"/>
</dbReference>
<accession>A0ABQ3B0Q2</accession>
<dbReference type="Gene3D" id="3.30.450.20">
    <property type="entry name" value="PAS domain"/>
    <property type="match status" value="1"/>
</dbReference>
<evidence type="ECO:0000256" key="14">
    <source>
        <dbReference type="SAM" id="Phobius"/>
    </source>
</evidence>
<evidence type="ECO:0000259" key="19">
    <source>
        <dbReference type="PROSITE" id="PS50894"/>
    </source>
</evidence>
<dbReference type="SMART" id="SM00091">
    <property type="entry name" value="PAS"/>
    <property type="match status" value="1"/>
</dbReference>
<feature type="transmembrane region" description="Helical" evidence="14">
    <location>
        <begin position="71"/>
        <end position="97"/>
    </location>
</feature>
<evidence type="ECO:0000256" key="12">
    <source>
        <dbReference type="PROSITE-ProRule" id="PRU00110"/>
    </source>
</evidence>
<evidence type="ECO:0000256" key="10">
    <source>
        <dbReference type="ARBA" id="ARBA00023012"/>
    </source>
</evidence>
<keyword evidence="9 14" id="KW-1133">Transmembrane helix</keyword>
<dbReference type="InterPro" id="IPR036097">
    <property type="entry name" value="HisK_dim/P_sf"/>
</dbReference>
<evidence type="ECO:0000256" key="4">
    <source>
        <dbReference type="ARBA" id="ARBA00022475"/>
    </source>
</evidence>
<feature type="domain" description="Response regulatory" evidence="16">
    <location>
        <begin position="1054"/>
        <end position="1171"/>
    </location>
</feature>
<dbReference type="CDD" id="cd00156">
    <property type="entry name" value="REC"/>
    <property type="match status" value="1"/>
</dbReference>
<keyword evidence="10" id="KW-0902">Two-component regulatory system</keyword>
<feature type="modified residue" description="4-aspartylphosphate" evidence="13">
    <location>
        <position position="1105"/>
    </location>
</feature>
<keyword evidence="4" id="KW-1003">Cell membrane</keyword>
<evidence type="ECO:0000256" key="1">
    <source>
        <dbReference type="ARBA" id="ARBA00000085"/>
    </source>
</evidence>
<feature type="domain" description="HPt" evidence="19">
    <location>
        <begin position="1212"/>
        <end position="1305"/>
    </location>
</feature>
<dbReference type="InterPro" id="IPR011006">
    <property type="entry name" value="CheY-like_superfamily"/>
</dbReference>
<dbReference type="Gene3D" id="1.10.287.130">
    <property type="match status" value="1"/>
</dbReference>
<dbReference type="SMART" id="SM00388">
    <property type="entry name" value="HisKA"/>
    <property type="match status" value="1"/>
</dbReference>
<dbReference type="PROSITE" id="PS50112">
    <property type="entry name" value="PAS"/>
    <property type="match status" value="1"/>
</dbReference>
<feature type="modified residue" description="Phosphohistidine" evidence="12">
    <location>
        <position position="1251"/>
    </location>
</feature>
<evidence type="ECO:0000313" key="20">
    <source>
        <dbReference type="EMBL" id="GGY73957.1"/>
    </source>
</evidence>
<dbReference type="Pfam" id="PF00512">
    <property type="entry name" value="HisKA"/>
    <property type="match status" value="1"/>
</dbReference>
<feature type="domain" description="Response regulatory" evidence="16">
    <location>
        <begin position="909"/>
        <end position="1030"/>
    </location>
</feature>
<dbReference type="CDD" id="cd00082">
    <property type="entry name" value="HisKA"/>
    <property type="match status" value="1"/>
</dbReference>
<dbReference type="Pfam" id="PF01627">
    <property type="entry name" value="Hpt"/>
    <property type="match status" value="1"/>
</dbReference>
<evidence type="ECO:0000256" key="3">
    <source>
        <dbReference type="ARBA" id="ARBA00012438"/>
    </source>
</evidence>
<evidence type="ECO:0000256" key="6">
    <source>
        <dbReference type="ARBA" id="ARBA00022692"/>
    </source>
</evidence>
<dbReference type="SUPFAM" id="SSF47384">
    <property type="entry name" value="Homodimeric domain of signal transducing histidine kinase"/>
    <property type="match status" value="1"/>
</dbReference>
<evidence type="ECO:0000259" key="17">
    <source>
        <dbReference type="PROSITE" id="PS50112"/>
    </source>
</evidence>
<dbReference type="SMART" id="SM00073">
    <property type="entry name" value="HPT"/>
    <property type="match status" value="1"/>
</dbReference>
<dbReference type="InterPro" id="IPR036890">
    <property type="entry name" value="HATPase_C_sf"/>
</dbReference>
<dbReference type="SUPFAM" id="SSF55874">
    <property type="entry name" value="ATPase domain of HSP90 chaperone/DNA topoisomerase II/histidine kinase"/>
    <property type="match status" value="1"/>
</dbReference>
<reference evidence="21" key="1">
    <citation type="journal article" date="2019" name="Int. J. Syst. Evol. Microbiol.">
        <title>The Global Catalogue of Microorganisms (GCM) 10K type strain sequencing project: providing services to taxonomists for standard genome sequencing and annotation.</title>
        <authorList>
            <consortium name="The Broad Institute Genomics Platform"/>
            <consortium name="The Broad Institute Genome Sequencing Center for Infectious Disease"/>
            <person name="Wu L."/>
            <person name="Ma J."/>
        </authorList>
    </citation>
    <scope>NUCLEOTIDE SEQUENCE [LARGE SCALE GENOMIC DNA]</scope>
    <source>
        <strain evidence="21">KCTC 32239</strain>
    </source>
</reference>
<feature type="domain" description="PAS" evidence="17">
    <location>
        <begin position="524"/>
        <end position="594"/>
    </location>
</feature>
<dbReference type="InterPro" id="IPR013767">
    <property type="entry name" value="PAS_fold"/>
</dbReference>
<protein>
    <recommendedName>
        <fullName evidence="3">histidine kinase</fullName>
        <ecNumber evidence="3">2.7.13.3</ecNumber>
    </recommendedName>
</protein>
<dbReference type="PROSITE" id="PS50110">
    <property type="entry name" value="RESPONSE_REGULATORY"/>
    <property type="match status" value="2"/>
</dbReference>
<evidence type="ECO:0000256" key="2">
    <source>
        <dbReference type="ARBA" id="ARBA00004651"/>
    </source>
</evidence>
<dbReference type="Pfam" id="PF00072">
    <property type="entry name" value="Response_reg"/>
    <property type="match status" value="2"/>
</dbReference>
<proteinExistence type="predicted"/>
<feature type="transmembrane region" description="Helical" evidence="14">
    <location>
        <begin position="146"/>
        <end position="168"/>
    </location>
</feature>
<dbReference type="PANTHER" id="PTHR45339">
    <property type="entry name" value="HYBRID SIGNAL TRANSDUCTION HISTIDINE KINASE J"/>
    <property type="match status" value="1"/>
</dbReference>
<dbReference type="CDD" id="cd16922">
    <property type="entry name" value="HATPase_EvgS-ArcB-TorS-like"/>
    <property type="match status" value="1"/>
</dbReference>
<dbReference type="RefSeq" id="WP_189417840.1">
    <property type="nucleotide sequence ID" value="NZ_BMYZ01000001.1"/>
</dbReference>
<dbReference type="InterPro" id="IPR008207">
    <property type="entry name" value="Sig_transdc_His_kin_Hpt_dom"/>
</dbReference>
<evidence type="ECO:0000259" key="16">
    <source>
        <dbReference type="PROSITE" id="PS50110"/>
    </source>
</evidence>
<dbReference type="InterPro" id="IPR005467">
    <property type="entry name" value="His_kinase_dom"/>
</dbReference>
<dbReference type="SMART" id="SM00448">
    <property type="entry name" value="REC"/>
    <property type="match status" value="2"/>
</dbReference>
<feature type="transmembrane region" description="Helical" evidence="14">
    <location>
        <begin position="117"/>
        <end position="134"/>
    </location>
</feature>
<dbReference type="Gene3D" id="1.20.120.160">
    <property type="entry name" value="HPT domain"/>
    <property type="match status" value="1"/>
</dbReference>
<dbReference type="NCBIfam" id="TIGR00229">
    <property type="entry name" value="sensory_box"/>
    <property type="match status" value="1"/>
</dbReference>
<feature type="domain" description="Histidine kinase" evidence="15">
    <location>
        <begin position="670"/>
        <end position="891"/>
    </location>
</feature>
<feature type="modified residue" description="4-aspartylphosphate" evidence="13">
    <location>
        <position position="963"/>
    </location>
</feature>
<dbReference type="InterPro" id="IPR000014">
    <property type="entry name" value="PAS"/>
</dbReference>
<keyword evidence="6 14" id="KW-0812">Transmembrane</keyword>
<dbReference type="Gene3D" id="3.40.50.2300">
    <property type="match status" value="2"/>
</dbReference>
<dbReference type="Proteomes" id="UP000619761">
    <property type="component" value="Unassembled WGS sequence"/>
</dbReference>
<dbReference type="InterPro" id="IPR035965">
    <property type="entry name" value="PAS-like_dom_sf"/>
</dbReference>
<evidence type="ECO:0000256" key="13">
    <source>
        <dbReference type="PROSITE-ProRule" id="PRU00169"/>
    </source>
</evidence>
<dbReference type="InterPro" id="IPR004358">
    <property type="entry name" value="Sig_transdc_His_kin-like_C"/>
</dbReference>
<evidence type="ECO:0000259" key="15">
    <source>
        <dbReference type="PROSITE" id="PS50109"/>
    </source>
</evidence>
<evidence type="ECO:0000313" key="21">
    <source>
        <dbReference type="Proteomes" id="UP000619761"/>
    </source>
</evidence>
<comment type="catalytic activity">
    <reaction evidence="1">
        <text>ATP + protein L-histidine = ADP + protein N-phospho-L-histidine.</text>
        <dbReference type="EC" id="2.7.13.3"/>
    </reaction>
</comment>
<name>A0ABQ3B0Q2_9GAMM</name>
<dbReference type="SUPFAM" id="SSF47226">
    <property type="entry name" value="Histidine-containing phosphotransfer domain, HPT domain"/>
    <property type="match status" value="1"/>
</dbReference>
<dbReference type="PRINTS" id="PR00344">
    <property type="entry name" value="BCTRLSENSOR"/>
</dbReference>
<feature type="transmembrane region" description="Helical" evidence="14">
    <location>
        <begin position="40"/>
        <end position="59"/>
    </location>
</feature>
<dbReference type="InterPro" id="IPR001789">
    <property type="entry name" value="Sig_transdc_resp-reg_receiver"/>
</dbReference>
<feature type="transmembrane region" description="Helical" evidence="14">
    <location>
        <begin position="7"/>
        <end position="28"/>
    </location>
</feature>
<sequence>MKRIISAQAWTGLLILCLGSVVILGWLTHQPSYIQMKPEFVGMVLNTAICFTISGLALLTPTRRYPNGMRLRVAIGWLLILISSLSFIENIFAINVGIDFPKFHSWLKDNNPNPGRMALNTTIGFLLAGIVLVLSRDVCKRVTGLIIQLATFTILFIGLAGLVGYLLQLDLLYGFKATRMAAHAATGMVFLALGLWDSWFFADWYRSKKYFTDGDKIVFVGTALLIIVSLTAGISGFAAQQATFERVLGENLSFAIKNQSTLFHVEVDQTVEKAIGTAGRPNLIRLTRELGAEPDNEKLRNELTIIAQSVLVTGTTGIVIYDNTNRELVRLGAFSQQPAISVDLGFNVSAILLWNQGFYVKASMAILDKDNIVGRLEVEEPLNHMTPSEGLGETSDTRICIPKGDKVLCFPDRVHHEVYETSRININGKETPMSLAVRGKNGTFKGLDYRDINVVAAYGPLTTTGLGIVVKKDTEELLSPIREQFKWSIPILFFLAGAGALLLRAQIIPLATKLLQSERDAKVKELRIRTVMDNVGEGIITLNEEGIIESFNDAATVIFGYSAEEAIGSNIKSLMPEEMRSAHDAGMKRFLSGGKPTVVGRKSVELPGLHKSGRQFHLELAVNALEIDGRHLFVGIVRDISERKKNEMELRTAMKQAELANQAKSDFVANMSHEIRTPLNAVLGMAQLLAGTTLSSDQKKYLDMIHSSGKSLLGILNDILDFSKIEAGRMELSPTQFRINDVLHSLSTIMSVNAGDKNLELIIGVESGIPNVVIGDPHRLQQVLVNLIGNAIKFTEQGEVSVLVECLEQHAGVAKVRFCVKDTGIGMTLAQQERLFSPFTQADSSVTRKFGGTGLGLTISRRFVELMGGSIDMRSSYGNGSEFSVTLPFKLVVQTEKENSPYPSVQSLKLLVVDENKTCRSYISKTIKSLGCDVDSVASTSEALKSINNLNGTGNVYDAVLIDWKMLLTDDDKNISAIQQGTTKPLPVIVMVNAYGRGKLIQTNLSTQPDAYILKPVTTTSLYETLGEALAQDSKDSPTSSLDKLAKSTRINARLLIVEDNSFNQIVAKGLLEQAGASVDIADDGQKALNLLRKSPHAYDLILMDVQMPIMDGFTATRLLRDQLKLTLPVLAMTAGVTEFEREQCISSGMNDLIAKPIDVEQMLATINRFLPESSGLVRASATSVESFPEDDTKDIFDVTQLLSMVANNPAHREKTIGLIRSLVENTSHSMKKVQQARQQHNLEEVARSLHTMRGSIGTLGANRFAAAAKELESAIKSGDIKELDILFSAVERELTATLTAARAWLARQ</sequence>
<dbReference type="SMART" id="SM00387">
    <property type="entry name" value="HATPase_c"/>
    <property type="match status" value="1"/>
</dbReference>
<evidence type="ECO:0000259" key="18">
    <source>
        <dbReference type="PROSITE" id="PS50113"/>
    </source>
</evidence>
<organism evidence="20 21">
    <name type="scientific">Cellvibrio zantedeschiae</name>
    <dbReference type="NCBI Taxonomy" id="1237077"/>
    <lineage>
        <taxon>Bacteria</taxon>
        <taxon>Pseudomonadati</taxon>
        <taxon>Pseudomonadota</taxon>
        <taxon>Gammaproteobacteria</taxon>
        <taxon>Cellvibrionales</taxon>
        <taxon>Cellvibrionaceae</taxon>
        <taxon>Cellvibrio</taxon>
    </lineage>
</organism>
<dbReference type="CDD" id="cd17546">
    <property type="entry name" value="REC_hyHK_CKI1_RcsC-like"/>
    <property type="match status" value="1"/>
</dbReference>
<dbReference type="PANTHER" id="PTHR45339:SF1">
    <property type="entry name" value="HYBRID SIGNAL TRANSDUCTION HISTIDINE KINASE J"/>
    <property type="match status" value="1"/>
</dbReference>
<keyword evidence="8" id="KW-0067">ATP-binding</keyword>
<dbReference type="EC" id="2.7.13.3" evidence="3"/>
<gene>
    <name evidence="20" type="ORF">GCM10011613_19090</name>
</gene>
<evidence type="ECO:0000256" key="11">
    <source>
        <dbReference type="ARBA" id="ARBA00023136"/>
    </source>
</evidence>
<dbReference type="PROSITE" id="PS50113">
    <property type="entry name" value="PAC"/>
    <property type="match status" value="1"/>
</dbReference>
<dbReference type="Pfam" id="PF02518">
    <property type="entry name" value="HATPase_c"/>
    <property type="match status" value="1"/>
</dbReference>
<evidence type="ECO:0000256" key="7">
    <source>
        <dbReference type="ARBA" id="ARBA00022741"/>
    </source>
</evidence>
<dbReference type="Pfam" id="PF00989">
    <property type="entry name" value="PAS"/>
    <property type="match status" value="1"/>
</dbReference>
<dbReference type="InterPro" id="IPR003594">
    <property type="entry name" value="HATPase_dom"/>
</dbReference>
<dbReference type="EMBL" id="BMYZ01000001">
    <property type="protein sequence ID" value="GGY73957.1"/>
    <property type="molecule type" value="Genomic_DNA"/>
</dbReference>
<comment type="caution">
    <text evidence="20">The sequence shown here is derived from an EMBL/GenBank/DDBJ whole genome shotgun (WGS) entry which is preliminary data.</text>
</comment>
<dbReference type="InterPro" id="IPR036641">
    <property type="entry name" value="HPT_dom_sf"/>
</dbReference>
<evidence type="ECO:0000256" key="8">
    <source>
        <dbReference type="ARBA" id="ARBA00022840"/>
    </source>
</evidence>
<feature type="domain" description="PAC" evidence="18">
    <location>
        <begin position="602"/>
        <end position="652"/>
    </location>
</feature>
<feature type="transmembrane region" description="Helical" evidence="14">
    <location>
        <begin position="180"/>
        <end position="205"/>
    </location>
</feature>
<dbReference type="CDD" id="cd00130">
    <property type="entry name" value="PAS"/>
    <property type="match status" value="1"/>
</dbReference>
<dbReference type="PROSITE" id="PS50109">
    <property type="entry name" value="HIS_KIN"/>
    <property type="match status" value="1"/>
</dbReference>
<feature type="transmembrane region" description="Helical" evidence="14">
    <location>
        <begin position="217"/>
        <end position="239"/>
    </location>
</feature>
<keyword evidence="21" id="KW-1185">Reference proteome</keyword>
<dbReference type="InterPro" id="IPR003661">
    <property type="entry name" value="HisK_dim/P_dom"/>
</dbReference>
<keyword evidence="5 13" id="KW-0597">Phosphoprotein</keyword>